<dbReference type="Pfam" id="PF12969">
    <property type="entry name" value="DUF3857"/>
    <property type="match status" value="1"/>
</dbReference>
<feature type="signal peptide" evidence="1">
    <location>
        <begin position="1"/>
        <end position="21"/>
    </location>
</feature>
<evidence type="ECO:0000259" key="2">
    <source>
        <dbReference type="Pfam" id="PF01841"/>
    </source>
</evidence>
<dbReference type="Gene3D" id="3.10.620.30">
    <property type="match status" value="1"/>
</dbReference>
<evidence type="ECO:0000313" key="4">
    <source>
        <dbReference type="EMBL" id="RAJ05327.1"/>
    </source>
</evidence>
<dbReference type="Proteomes" id="UP000249547">
    <property type="component" value="Unassembled WGS sequence"/>
</dbReference>
<dbReference type="AlphaFoldDB" id="A0A327QUA0"/>
<gene>
    <name evidence="4" type="ORF">LX64_02484</name>
</gene>
<dbReference type="EMBL" id="QLLL01000004">
    <property type="protein sequence ID" value="RAJ05327.1"/>
    <property type="molecule type" value="Genomic_DNA"/>
</dbReference>
<keyword evidence="1" id="KW-0732">Signal</keyword>
<comment type="caution">
    <text evidence="4">The sequence shown here is derived from an EMBL/GenBank/DDBJ whole genome shotgun (WGS) entry which is preliminary data.</text>
</comment>
<name>A0A327QUA0_9BACT</name>
<protein>
    <submittedName>
        <fullName evidence="4">Transglutaminase superfamily protein</fullName>
    </submittedName>
</protein>
<keyword evidence="5" id="KW-1185">Reference proteome</keyword>
<dbReference type="SUPFAM" id="SSF54001">
    <property type="entry name" value="Cysteine proteinases"/>
    <property type="match status" value="1"/>
</dbReference>
<evidence type="ECO:0000313" key="5">
    <source>
        <dbReference type="Proteomes" id="UP000249547"/>
    </source>
</evidence>
<accession>A0A327QUA0</accession>
<dbReference type="Gene3D" id="2.60.120.1130">
    <property type="match status" value="1"/>
</dbReference>
<dbReference type="RefSeq" id="WP_111597927.1">
    <property type="nucleotide sequence ID" value="NZ_QLLL01000004.1"/>
</dbReference>
<dbReference type="Gene3D" id="2.60.40.3140">
    <property type="match status" value="1"/>
</dbReference>
<evidence type="ECO:0000256" key="1">
    <source>
        <dbReference type="SAM" id="SignalP"/>
    </source>
</evidence>
<reference evidence="4 5" key="1">
    <citation type="submission" date="2018-06" db="EMBL/GenBank/DDBJ databases">
        <title>Genomic Encyclopedia of Archaeal and Bacterial Type Strains, Phase II (KMG-II): from individual species to whole genera.</title>
        <authorList>
            <person name="Goeker M."/>
        </authorList>
    </citation>
    <scope>NUCLEOTIDE SEQUENCE [LARGE SCALE GENOMIC DNA]</scope>
    <source>
        <strain evidence="4 5">DSM 23857</strain>
    </source>
</reference>
<dbReference type="Pfam" id="PF01841">
    <property type="entry name" value="Transglut_core"/>
    <property type="match status" value="1"/>
</dbReference>
<evidence type="ECO:0000259" key="3">
    <source>
        <dbReference type="Pfam" id="PF12969"/>
    </source>
</evidence>
<sequence length="643" mass="72464">MKFKRLLSLLIATFCSTTLLGQDPGKVNLAVSEIPPGLLKNADAVIRYDYTSVVMNNLRDVREVTRMAFTILNESAKDDAQIVYRYSKNAELRNVRAALYDANGKLVRKLKQSELSDVSGVDGSSLISDERIKTFNFYYNVYPYTIVVESEYKINTSLFIPGWRAVSDARRSVQSSSYEITVPAGYQLNFRKQALKGDLKTWEEKGTKTYAYSLEQFEAVPEESYAKPLKDRVPSIMVSPSDFEMGNYTGNLNDWLGFGKFLYELNAGRDVLPPNIKQKVHELTDGISDPKEKAAILYRFMQNNTRYISIQLGIGGLQTFDALSVAKNNYGDCKALSNYMMAMLKEVNIPSYCAAIYADQYYVGTKADFPSSSFNHMILCIPFSAKDTTWLECTSQTKQFGFLGSFTANRPALLVTPNGGVLVNTPAYTAKENALVRSVSAKIINNSDVELNVNTRYIGLQQEGLYEYIHSRSEEQQLNRLKEDIDLPSYEVTKFKYNIINGTSIPELQELLELKALNYVSASGKRLFIVPNMISKNRNYLKTPTKPRTEELVLRLNFHDMDSVQIDLPAGYVLESLPSPVALSTKFGEYKAHVEVKDMKLVLVRSEQRKSGNFPAEDYPAYVNFINAITDADAARVVLVKKE</sequence>
<organism evidence="4 5">
    <name type="scientific">Chitinophaga skermanii</name>
    <dbReference type="NCBI Taxonomy" id="331697"/>
    <lineage>
        <taxon>Bacteria</taxon>
        <taxon>Pseudomonadati</taxon>
        <taxon>Bacteroidota</taxon>
        <taxon>Chitinophagia</taxon>
        <taxon>Chitinophagales</taxon>
        <taxon>Chitinophagaceae</taxon>
        <taxon>Chitinophaga</taxon>
    </lineage>
</organism>
<dbReference type="InterPro" id="IPR024618">
    <property type="entry name" value="DUF3857"/>
</dbReference>
<feature type="domain" description="DUF3857" evidence="3">
    <location>
        <begin position="63"/>
        <end position="219"/>
    </location>
</feature>
<dbReference type="OrthoDB" id="8595007at2"/>
<dbReference type="InterPro" id="IPR002931">
    <property type="entry name" value="Transglutaminase-like"/>
</dbReference>
<feature type="domain" description="Transglutaminase-like" evidence="2">
    <location>
        <begin position="279"/>
        <end position="358"/>
    </location>
</feature>
<proteinExistence type="predicted"/>
<feature type="chain" id="PRO_5016457201" evidence="1">
    <location>
        <begin position="22"/>
        <end position="643"/>
    </location>
</feature>
<dbReference type="InterPro" id="IPR038765">
    <property type="entry name" value="Papain-like_cys_pep_sf"/>
</dbReference>